<gene>
    <name evidence="1" type="ORF">CCMP2556_LOCUS1</name>
</gene>
<sequence>MASGSIKCMACPDYESPDREAYREHCATKWHQYNTNERMMGRRTLSEEEYLAKIAPPPPVAPETKVEEIKESEAQGEHVSVCVVFRHKEEKWSHIFKIPKGTTVMDLKKSMVKPSSPSDDALLFSLKRGMIRPSHFETIDQDETFDFYFIGAEEGRTLLERDERRRREEQAWSQ</sequence>
<name>A0ABP0H555_9DINO</name>
<dbReference type="Proteomes" id="UP001642484">
    <property type="component" value="Unassembled WGS sequence"/>
</dbReference>
<evidence type="ECO:0008006" key="3">
    <source>
        <dbReference type="Google" id="ProtNLM"/>
    </source>
</evidence>
<keyword evidence="2" id="KW-1185">Reference proteome</keyword>
<dbReference type="EMBL" id="CAXAMN010000001">
    <property type="protein sequence ID" value="CAK8985170.1"/>
    <property type="molecule type" value="Genomic_DNA"/>
</dbReference>
<organism evidence="1 2">
    <name type="scientific">Durusdinium trenchii</name>
    <dbReference type="NCBI Taxonomy" id="1381693"/>
    <lineage>
        <taxon>Eukaryota</taxon>
        <taxon>Sar</taxon>
        <taxon>Alveolata</taxon>
        <taxon>Dinophyceae</taxon>
        <taxon>Suessiales</taxon>
        <taxon>Symbiodiniaceae</taxon>
        <taxon>Durusdinium</taxon>
    </lineage>
</organism>
<evidence type="ECO:0000313" key="2">
    <source>
        <dbReference type="Proteomes" id="UP001642484"/>
    </source>
</evidence>
<reference evidence="1 2" key="1">
    <citation type="submission" date="2024-02" db="EMBL/GenBank/DDBJ databases">
        <authorList>
            <person name="Chen Y."/>
            <person name="Shah S."/>
            <person name="Dougan E. K."/>
            <person name="Thang M."/>
            <person name="Chan C."/>
        </authorList>
    </citation>
    <scope>NUCLEOTIDE SEQUENCE [LARGE SCALE GENOMIC DNA]</scope>
</reference>
<evidence type="ECO:0000313" key="1">
    <source>
        <dbReference type="EMBL" id="CAK8985170.1"/>
    </source>
</evidence>
<accession>A0ABP0H555</accession>
<proteinExistence type="predicted"/>
<protein>
    <recommendedName>
        <fullName evidence="3">Ubiquitin-like domain-containing protein</fullName>
    </recommendedName>
</protein>
<comment type="caution">
    <text evidence="1">The sequence shown here is derived from an EMBL/GenBank/DDBJ whole genome shotgun (WGS) entry which is preliminary data.</text>
</comment>